<dbReference type="PIRSF" id="PIRSF036428">
    <property type="entry name" value="CobL"/>
    <property type="match status" value="1"/>
</dbReference>
<evidence type="ECO:0000313" key="7">
    <source>
        <dbReference type="EMBL" id="SNS19976.1"/>
    </source>
</evidence>
<dbReference type="InterPro" id="IPR050714">
    <property type="entry name" value="Cobalamin_biosynth_MTase"/>
</dbReference>
<dbReference type="GO" id="GO:0009236">
    <property type="term" value="P:cobalamin biosynthetic process"/>
    <property type="evidence" value="ECO:0007669"/>
    <property type="project" value="UniProtKB-UniPathway"/>
</dbReference>
<dbReference type="CDD" id="cd11644">
    <property type="entry name" value="Precorrin-6Y-MT"/>
    <property type="match status" value="1"/>
</dbReference>
<keyword evidence="5" id="KW-0949">S-adenosyl-L-methionine</keyword>
<evidence type="ECO:0000313" key="8">
    <source>
        <dbReference type="Proteomes" id="UP000198327"/>
    </source>
</evidence>
<name>A0A239CIC6_9NOCA</name>
<dbReference type="NCBIfam" id="TIGR02467">
    <property type="entry name" value="CbiE"/>
    <property type="match status" value="1"/>
</dbReference>
<dbReference type="InterPro" id="IPR029063">
    <property type="entry name" value="SAM-dependent_MTases_sf"/>
</dbReference>
<dbReference type="NCBIfam" id="TIGR02469">
    <property type="entry name" value="CbiT"/>
    <property type="match status" value="1"/>
</dbReference>
<accession>A0A239CIC6</accession>
<dbReference type="InterPro" id="IPR035996">
    <property type="entry name" value="4pyrrol_Methylase_sf"/>
</dbReference>
<keyword evidence="3 7" id="KW-0489">Methyltransferase</keyword>
<dbReference type="PANTHER" id="PTHR43182">
    <property type="entry name" value="COBALT-PRECORRIN-6B C(15)-METHYLTRANSFERASE (DECARBOXYLATING)"/>
    <property type="match status" value="1"/>
</dbReference>
<dbReference type="GO" id="GO:0032259">
    <property type="term" value="P:methylation"/>
    <property type="evidence" value="ECO:0007669"/>
    <property type="project" value="UniProtKB-KW"/>
</dbReference>
<dbReference type="SUPFAM" id="SSF53335">
    <property type="entry name" value="S-adenosyl-L-methionine-dependent methyltransferases"/>
    <property type="match status" value="1"/>
</dbReference>
<gene>
    <name evidence="7" type="ORF">SAMN05421642_10139</name>
</gene>
<evidence type="ECO:0000256" key="5">
    <source>
        <dbReference type="ARBA" id="ARBA00022691"/>
    </source>
</evidence>
<evidence type="ECO:0000256" key="2">
    <source>
        <dbReference type="ARBA" id="ARBA00022573"/>
    </source>
</evidence>
<keyword evidence="4 7" id="KW-0808">Transferase</keyword>
<dbReference type="InterPro" id="IPR012818">
    <property type="entry name" value="CbiE"/>
</dbReference>
<reference evidence="8" key="1">
    <citation type="submission" date="2017-06" db="EMBL/GenBank/DDBJ databases">
        <authorList>
            <person name="Varghese N."/>
            <person name="Submissions S."/>
        </authorList>
    </citation>
    <scope>NUCLEOTIDE SEQUENCE [LARGE SCALE GENOMIC DNA]</scope>
    <source>
        <strain evidence="8">JCM 23211</strain>
    </source>
</reference>
<protein>
    <submittedName>
        <fullName evidence="7">Precorrin-6Y C5,15-methyltransferase (Decarboxylating)</fullName>
    </submittedName>
</protein>
<comment type="pathway">
    <text evidence="1">Cofactor biosynthesis; adenosylcobalamin biosynthesis.</text>
</comment>
<dbReference type="EMBL" id="FZOW01000001">
    <property type="protein sequence ID" value="SNS19976.1"/>
    <property type="molecule type" value="Genomic_DNA"/>
</dbReference>
<dbReference type="Gene3D" id="3.40.50.150">
    <property type="entry name" value="Vaccinia Virus protein VP39"/>
    <property type="match status" value="1"/>
</dbReference>
<dbReference type="STRING" id="398843.A3K89_01885"/>
<feature type="domain" description="Tetrapyrrole methylase" evidence="6">
    <location>
        <begin position="20"/>
        <end position="203"/>
    </location>
</feature>
<dbReference type="PANTHER" id="PTHR43182:SF1">
    <property type="entry name" value="COBALT-PRECORRIN-7 C(5)-METHYLTRANSFERASE"/>
    <property type="match status" value="1"/>
</dbReference>
<keyword evidence="8" id="KW-1185">Reference proteome</keyword>
<evidence type="ECO:0000256" key="4">
    <source>
        <dbReference type="ARBA" id="ARBA00022679"/>
    </source>
</evidence>
<keyword evidence="2" id="KW-0169">Cobalamin biosynthesis</keyword>
<proteinExistence type="predicted"/>
<dbReference type="InterPro" id="IPR006365">
    <property type="entry name" value="Cbl_synth_CobL"/>
</dbReference>
<dbReference type="AlphaFoldDB" id="A0A239CIC6"/>
<dbReference type="Gene3D" id="3.40.1010.10">
    <property type="entry name" value="Cobalt-precorrin-4 Transmethylase, Domain 1"/>
    <property type="match status" value="1"/>
</dbReference>
<dbReference type="GO" id="GO:0008276">
    <property type="term" value="F:protein methyltransferase activity"/>
    <property type="evidence" value="ECO:0007669"/>
    <property type="project" value="InterPro"/>
</dbReference>
<sequence>MDLAKDAALMAVDTAMPIDVVGIGADGWDGLSDATRAIVSGAEVVFGSGRQLGSVPVPDDRKRQWPSPLLPALRSWVDEFGGRRMCVLASGDPMFHGIGVTLAREFGAERLRVVPAPSSLSLACSRLGWAVHTTTTVSLVNTPASVLRPALADGQNVLVLSRDQDTPAEVVKTLRDSGFGKSRVTVLEQLGGPSERSVHGTADAWAEPAGDPLNVVAIDCVFSGEFRLTRVPGLPDAAYSGDGQLTKAEVRALTLSALAPSPGEMLWDVGGGSGSIAIEWMRTDARCRAVAFEVAAARRTQITENASVLGVPGLRIVGGAPRAFADCSDTPDAIFIGGGLTQDGMVDACWGRLRPGGRLVANAVTAESEALLLQCVSRFGGSLCKFQIYRGEPLGSFTGWRPQLPVAQWTSVKP</sequence>
<evidence type="ECO:0000256" key="3">
    <source>
        <dbReference type="ARBA" id="ARBA00022603"/>
    </source>
</evidence>
<dbReference type="SUPFAM" id="SSF53790">
    <property type="entry name" value="Tetrapyrrole methylase"/>
    <property type="match status" value="1"/>
</dbReference>
<dbReference type="InterPro" id="IPR000878">
    <property type="entry name" value="4pyrrol_Mease"/>
</dbReference>
<evidence type="ECO:0000256" key="1">
    <source>
        <dbReference type="ARBA" id="ARBA00004953"/>
    </source>
</evidence>
<organism evidence="7 8">
    <name type="scientific">Rhodococcoides kyotonense</name>
    <dbReference type="NCBI Taxonomy" id="398843"/>
    <lineage>
        <taxon>Bacteria</taxon>
        <taxon>Bacillati</taxon>
        <taxon>Actinomycetota</taxon>
        <taxon>Actinomycetes</taxon>
        <taxon>Mycobacteriales</taxon>
        <taxon>Nocardiaceae</taxon>
        <taxon>Rhodococcoides</taxon>
    </lineage>
</organism>
<dbReference type="InterPro" id="IPR014008">
    <property type="entry name" value="Cbl_synth_MTase_CbiT"/>
</dbReference>
<dbReference type="CDD" id="cd02440">
    <property type="entry name" value="AdoMet_MTases"/>
    <property type="match status" value="1"/>
</dbReference>
<evidence type="ECO:0000259" key="6">
    <source>
        <dbReference type="Pfam" id="PF00590"/>
    </source>
</evidence>
<dbReference type="Pfam" id="PF00590">
    <property type="entry name" value="TP_methylase"/>
    <property type="match status" value="1"/>
</dbReference>
<dbReference type="Proteomes" id="UP000198327">
    <property type="component" value="Unassembled WGS sequence"/>
</dbReference>
<dbReference type="InterPro" id="IPR014777">
    <property type="entry name" value="4pyrrole_Mease_sub1"/>
</dbReference>
<dbReference type="UniPathway" id="UPA00148"/>